<evidence type="ECO:0000313" key="3">
    <source>
        <dbReference type="Proteomes" id="UP000663889"/>
    </source>
</evidence>
<reference evidence="2" key="1">
    <citation type="submission" date="2021-02" db="EMBL/GenBank/DDBJ databases">
        <authorList>
            <person name="Nowell W R."/>
        </authorList>
    </citation>
    <scope>NUCLEOTIDE SEQUENCE</scope>
</reference>
<dbReference type="AlphaFoldDB" id="A0A815P191"/>
<protein>
    <recommendedName>
        <fullName evidence="1">DUF7164 domain-containing protein</fullName>
    </recommendedName>
</protein>
<gene>
    <name evidence="2" type="ORF">SEV965_LOCUS33193</name>
</gene>
<feature type="domain" description="DUF7164" evidence="1">
    <location>
        <begin position="42"/>
        <end position="399"/>
    </location>
</feature>
<dbReference type="EMBL" id="CAJNOU010004409">
    <property type="protein sequence ID" value="CAF1440360.1"/>
    <property type="molecule type" value="Genomic_DNA"/>
</dbReference>
<dbReference type="Proteomes" id="UP000663889">
    <property type="component" value="Unassembled WGS sequence"/>
</dbReference>
<comment type="caution">
    <text evidence="2">The sequence shown here is derived from an EMBL/GenBank/DDBJ whole genome shotgun (WGS) entry which is preliminary data.</text>
</comment>
<sequence>MEYNGQKTHISNATSRENLTHNFINSITISSSSPILEIQNKTDVVHLAVVLSLAKDPSHIAEFHLLYESWRFIQNFWPLSQQVIVDLIVFCEQPSCHQLPSACLPLSYKKKLDLIATCFYEILDPKIVEEWNDYLYMTSIAFILTKEYRRATIDYHWILRVDQDAVLSPGLLMGLIGKHQTKLLPMQFGGVDHGNDFTDDRLRKIAKKLGYNHSSIHNLCSTWLVNPHDSVKIANLTTTIGKHFLKYEFGHNVPGIEDLPDIGEWPKWWRDVTSLYAAEIAINHIYSSTLGHQHQSNALDHASFSPESVWNAWHIHCLHNAEYFAKFEHRDELQEFLKHPRQDRVKKMIDASSRDMVLFEVLNEYEKIQMNNATPNGKIVVRDYVRALAWRKAYSAIGAINLD</sequence>
<dbReference type="Pfam" id="PF23741">
    <property type="entry name" value="DUF7164"/>
    <property type="match status" value="1"/>
</dbReference>
<name>A0A815P191_9BILA</name>
<organism evidence="2 3">
    <name type="scientific">Rotaria sordida</name>
    <dbReference type="NCBI Taxonomy" id="392033"/>
    <lineage>
        <taxon>Eukaryota</taxon>
        <taxon>Metazoa</taxon>
        <taxon>Spiralia</taxon>
        <taxon>Gnathifera</taxon>
        <taxon>Rotifera</taxon>
        <taxon>Eurotatoria</taxon>
        <taxon>Bdelloidea</taxon>
        <taxon>Philodinida</taxon>
        <taxon>Philodinidae</taxon>
        <taxon>Rotaria</taxon>
    </lineage>
</organism>
<evidence type="ECO:0000259" key="1">
    <source>
        <dbReference type="Pfam" id="PF23741"/>
    </source>
</evidence>
<accession>A0A815P191</accession>
<evidence type="ECO:0000313" key="2">
    <source>
        <dbReference type="EMBL" id="CAF1440360.1"/>
    </source>
</evidence>
<proteinExistence type="predicted"/>
<dbReference type="InterPro" id="IPR055588">
    <property type="entry name" value="DUF7164"/>
</dbReference>